<comment type="caution">
    <text evidence="1">The sequence shown here is derived from an EMBL/GenBank/DDBJ whole genome shotgun (WGS) entry which is preliminary data.</text>
</comment>
<proteinExistence type="predicted"/>
<sequence>MSDLQEMVEHINKLRRILYKLIEEADENLLDDLVLSTSRILNSDIAEYSRLRYKN</sequence>
<gene>
    <name evidence="1" type="ORF">HNQ80_004948</name>
</gene>
<reference evidence="1 2" key="1">
    <citation type="submission" date="2020-08" db="EMBL/GenBank/DDBJ databases">
        <title>Genomic Encyclopedia of Type Strains, Phase IV (KMG-IV): sequencing the most valuable type-strain genomes for metagenomic binning, comparative biology and taxonomic classification.</title>
        <authorList>
            <person name="Goeker M."/>
        </authorList>
    </citation>
    <scope>NUCLEOTIDE SEQUENCE [LARGE SCALE GENOMIC DNA]</scope>
    <source>
        <strain evidence="1 2">DSM 103526</strain>
    </source>
</reference>
<dbReference type="AlphaFoldDB" id="A0A841KZN9"/>
<keyword evidence="2" id="KW-1185">Reference proteome</keyword>
<evidence type="ECO:0000313" key="1">
    <source>
        <dbReference type="EMBL" id="MBB6218773.1"/>
    </source>
</evidence>
<dbReference type="InterPro" id="IPR037208">
    <property type="entry name" value="Spo0E-like_sf"/>
</dbReference>
<name>A0A841KZN9_9FIRM</name>
<dbReference type="SUPFAM" id="SSF140500">
    <property type="entry name" value="BAS1536-like"/>
    <property type="match status" value="1"/>
</dbReference>
<protein>
    <recommendedName>
        <fullName evidence="3">Spo0E like sporulation regulatory protein</fullName>
    </recommendedName>
</protein>
<dbReference type="GO" id="GO:0043937">
    <property type="term" value="P:regulation of sporulation"/>
    <property type="evidence" value="ECO:0007669"/>
    <property type="project" value="InterPro"/>
</dbReference>
<organism evidence="1 2">
    <name type="scientific">Anaerosolibacter carboniphilus</name>
    <dbReference type="NCBI Taxonomy" id="1417629"/>
    <lineage>
        <taxon>Bacteria</taxon>
        <taxon>Bacillati</taxon>
        <taxon>Bacillota</taxon>
        <taxon>Clostridia</taxon>
        <taxon>Peptostreptococcales</taxon>
        <taxon>Thermotaleaceae</taxon>
        <taxon>Anaerosolibacter</taxon>
    </lineage>
</organism>
<dbReference type="RefSeq" id="WP_184313552.1">
    <property type="nucleotide sequence ID" value="NZ_JACHEN010000048.1"/>
</dbReference>
<dbReference type="EMBL" id="JACHEN010000048">
    <property type="protein sequence ID" value="MBB6218773.1"/>
    <property type="molecule type" value="Genomic_DNA"/>
</dbReference>
<evidence type="ECO:0000313" key="2">
    <source>
        <dbReference type="Proteomes" id="UP000579281"/>
    </source>
</evidence>
<evidence type="ECO:0008006" key="3">
    <source>
        <dbReference type="Google" id="ProtNLM"/>
    </source>
</evidence>
<dbReference type="Proteomes" id="UP000579281">
    <property type="component" value="Unassembled WGS sequence"/>
</dbReference>
<accession>A0A841KZN9</accession>